<dbReference type="RefSeq" id="WP_202857058.1">
    <property type="nucleotide sequence ID" value="NZ_JAEUGD010000043.1"/>
</dbReference>
<dbReference type="EMBL" id="JAEUGD010000043">
    <property type="protein sequence ID" value="MBL6447525.1"/>
    <property type="molecule type" value="Genomic_DNA"/>
</dbReference>
<dbReference type="InterPro" id="IPR034660">
    <property type="entry name" value="DinB/YfiT-like"/>
</dbReference>
<name>A0A937G036_9BACT</name>
<proteinExistence type="predicted"/>
<reference evidence="2" key="1">
    <citation type="submission" date="2021-01" db="EMBL/GenBank/DDBJ databases">
        <title>Fulvivirga kasyanovii gen. nov., sp nov., a novel member of the phylum Bacteroidetes isolated from seawater in a mussel farm.</title>
        <authorList>
            <person name="Zhao L.-H."/>
            <person name="Wang Z.-J."/>
        </authorList>
    </citation>
    <scope>NUCLEOTIDE SEQUENCE</scope>
    <source>
        <strain evidence="2">29W222</strain>
    </source>
</reference>
<evidence type="ECO:0000313" key="3">
    <source>
        <dbReference type="Proteomes" id="UP000614216"/>
    </source>
</evidence>
<evidence type="ECO:0000313" key="2">
    <source>
        <dbReference type="EMBL" id="MBL6447525.1"/>
    </source>
</evidence>
<keyword evidence="3" id="KW-1185">Reference proteome</keyword>
<dbReference type="AlphaFoldDB" id="A0A937G036"/>
<dbReference type="InterPro" id="IPR024775">
    <property type="entry name" value="DinB-like"/>
</dbReference>
<dbReference type="Pfam" id="PF12867">
    <property type="entry name" value="DinB_2"/>
    <property type="match status" value="1"/>
</dbReference>
<dbReference type="Gene3D" id="1.20.120.450">
    <property type="entry name" value="dinb family like domain"/>
    <property type="match status" value="1"/>
</dbReference>
<feature type="domain" description="DinB-like" evidence="1">
    <location>
        <begin position="12"/>
        <end position="168"/>
    </location>
</feature>
<dbReference type="SUPFAM" id="SSF109854">
    <property type="entry name" value="DinB/YfiT-like putative metalloenzymes"/>
    <property type="match status" value="1"/>
</dbReference>
<dbReference type="Proteomes" id="UP000614216">
    <property type="component" value="Unassembled WGS sequence"/>
</dbReference>
<evidence type="ECO:0000259" key="1">
    <source>
        <dbReference type="Pfam" id="PF12867"/>
    </source>
</evidence>
<gene>
    <name evidence="2" type="ORF">JMN32_14500</name>
</gene>
<accession>A0A937G036</accession>
<comment type="caution">
    <text evidence="2">The sequence shown here is derived from an EMBL/GenBank/DDBJ whole genome shotgun (WGS) entry which is preliminary data.</text>
</comment>
<sequence length="177" mass="20996">MDKHLHSYFERLESSKNKLLSLVEGASHEKLNAKPNDQKWSALQVLYHMKEAEKLPLAYMKKKTLDPDALYPSTMKQKFRSYLLRIFLFLPVKFEAPRVVKEGMPEEITLEELKTDWDNVREDMHEFLDNLAPALHNKKIFKHPRIGMINIRQTMEFFQSHFDHHVPQVKSLIKNKP</sequence>
<organism evidence="2 3">
    <name type="scientific">Fulvivirga marina</name>
    <dbReference type="NCBI Taxonomy" id="2494733"/>
    <lineage>
        <taxon>Bacteria</taxon>
        <taxon>Pseudomonadati</taxon>
        <taxon>Bacteroidota</taxon>
        <taxon>Cytophagia</taxon>
        <taxon>Cytophagales</taxon>
        <taxon>Fulvivirgaceae</taxon>
        <taxon>Fulvivirga</taxon>
    </lineage>
</organism>
<protein>
    <submittedName>
        <fullName evidence="2">DinB family protein</fullName>
    </submittedName>
</protein>